<gene>
    <name evidence="2" type="ORF">C8N44_103135</name>
</gene>
<dbReference type="EMBL" id="QBKN01000003">
    <property type="protein sequence ID" value="PTX51391.1"/>
    <property type="molecule type" value="Genomic_DNA"/>
</dbReference>
<dbReference type="InterPro" id="IPR011785">
    <property type="entry name" value="Tscrpt_reg_PpsR-CrtJ"/>
</dbReference>
<dbReference type="NCBIfam" id="TIGR02040">
    <property type="entry name" value="PpsR-CrtJ"/>
    <property type="match status" value="1"/>
</dbReference>
<evidence type="ECO:0000259" key="1">
    <source>
        <dbReference type="PROSITE" id="PS50112"/>
    </source>
</evidence>
<keyword evidence="3" id="KW-1185">Reference proteome</keyword>
<dbReference type="SUPFAM" id="SSF55785">
    <property type="entry name" value="PYP-like sensor domain (PAS domain)"/>
    <property type="match status" value="2"/>
</dbReference>
<accession>A0A2T6B5N3</accession>
<dbReference type="Pfam" id="PF02954">
    <property type="entry name" value="HTH_8"/>
    <property type="match status" value="1"/>
</dbReference>
<dbReference type="InterPro" id="IPR000014">
    <property type="entry name" value="PAS"/>
</dbReference>
<dbReference type="AlphaFoldDB" id="A0A2T6B5N3"/>
<dbReference type="SMART" id="SM00091">
    <property type="entry name" value="PAS"/>
    <property type="match status" value="3"/>
</dbReference>
<dbReference type="Gene3D" id="3.30.450.20">
    <property type="entry name" value="PAS domain"/>
    <property type="match status" value="3"/>
</dbReference>
<dbReference type="InterPro" id="IPR035965">
    <property type="entry name" value="PAS-like_dom_sf"/>
</dbReference>
<dbReference type="InterPro" id="IPR002197">
    <property type="entry name" value="HTH_Fis"/>
</dbReference>
<dbReference type="RefSeq" id="WP_244640973.1">
    <property type="nucleotide sequence ID" value="NZ_BMEZ01000003.1"/>
</dbReference>
<organism evidence="2 3">
    <name type="scientific">Allosediminivita pacifica</name>
    <dbReference type="NCBI Taxonomy" id="1267769"/>
    <lineage>
        <taxon>Bacteria</taxon>
        <taxon>Pseudomonadati</taxon>
        <taxon>Pseudomonadota</taxon>
        <taxon>Alphaproteobacteria</taxon>
        <taxon>Rhodobacterales</taxon>
        <taxon>Paracoccaceae</taxon>
        <taxon>Allosediminivita</taxon>
    </lineage>
</organism>
<evidence type="ECO:0000313" key="3">
    <source>
        <dbReference type="Proteomes" id="UP000244069"/>
    </source>
</evidence>
<dbReference type="Pfam" id="PF13426">
    <property type="entry name" value="PAS_9"/>
    <property type="match status" value="1"/>
</dbReference>
<dbReference type="PRINTS" id="PR01590">
    <property type="entry name" value="HTHFIS"/>
</dbReference>
<dbReference type="CDD" id="cd00130">
    <property type="entry name" value="PAS"/>
    <property type="match status" value="1"/>
</dbReference>
<protein>
    <submittedName>
        <fullName evidence="2">Transcriptional regulator PpsR</fullName>
    </submittedName>
</protein>
<evidence type="ECO:0000313" key="2">
    <source>
        <dbReference type="EMBL" id="PTX51391.1"/>
    </source>
</evidence>
<dbReference type="PROSITE" id="PS50112">
    <property type="entry name" value="PAS"/>
    <property type="match status" value="1"/>
</dbReference>
<dbReference type="GO" id="GO:0043565">
    <property type="term" value="F:sequence-specific DNA binding"/>
    <property type="evidence" value="ECO:0007669"/>
    <property type="project" value="InterPro"/>
</dbReference>
<name>A0A2T6B5N3_9RHOB</name>
<dbReference type="SUPFAM" id="SSF46689">
    <property type="entry name" value="Homeodomain-like"/>
    <property type="match status" value="1"/>
</dbReference>
<dbReference type="Proteomes" id="UP000244069">
    <property type="component" value="Unassembled WGS sequence"/>
</dbReference>
<dbReference type="Gene3D" id="1.20.5.430">
    <property type="match status" value="1"/>
</dbReference>
<proteinExistence type="predicted"/>
<dbReference type="Pfam" id="PF13188">
    <property type="entry name" value="PAS_8"/>
    <property type="match status" value="1"/>
</dbReference>
<dbReference type="Gene3D" id="1.10.10.60">
    <property type="entry name" value="Homeodomain-like"/>
    <property type="match status" value="1"/>
</dbReference>
<comment type="caution">
    <text evidence="2">The sequence shown here is derived from an EMBL/GenBank/DDBJ whole genome shotgun (WGS) entry which is preliminary data.</text>
</comment>
<sequence>MPFIRAEDLSGLIAAASDIALSVSRDGTILSVITDADDTGFGDLSRWQGRPVEDVLTVESIPKFQAVLERFLSGDPPDRPVELNHTDGRSPEFPVRYRVHAPGSDEMFFMLGRDLRSVAEAQQQLVQAQMSLEQGYEARREFDVRYRLLMRMTLDPILFVSVGRGRIKDLNDPAAALLGTDRESLIGAPFAEQFRDRRQEEFIEGLVNAALSETSSGVEVSARRSRKKIDIVPRILRAAGERIPICRIRATDDPERQLDELGPSLRGLYDKGADAVVFTAPTGVITSCNNAFLDLTDSVTLADVKGRSLSDYLSRGQVDLSVLIDNACKAGPMRIYATRISSDLGVSTAVEISTTRLDDRADGGLAFVLRDASRLETMRSPSPQGTDDANRSVMELVGSASLKEIVSETTDVIEKMCIETAVTLTRNNRVAAAEMLGLSRQSLYVKLRKYGLLNKDFDAE</sequence>
<feature type="domain" description="PAS" evidence="1">
    <location>
        <begin position="142"/>
        <end position="214"/>
    </location>
</feature>
<reference evidence="2 3" key="1">
    <citation type="submission" date="2018-04" db="EMBL/GenBank/DDBJ databases">
        <title>Genomic Encyclopedia of Archaeal and Bacterial Type Strains, Phase II (KMG-II): from individual species to whole genera.</title>
        <authorList>
            <person name="Goeker M."/>
        </authorList>
    </citation>
    <scope>NUCLEOTIDE SEQUENCE [LARGE SCALE GENOMIC DNA]</scope>
    <source>
        <strain evidence="2 3">DSM 29329</strain>
    </source>
</reference>
<dbReference type="InterPro" id="IPR009057">
    <property type="entry name" value="Homeodomain-like_sf"/>
</dbReference>